<feature type="region of interest" description="Disordered" evidence="10">
    <location>
        <begin position="2641"/>
        <end position="2662"/>
    </location>
</feature>
<dbReference type="InterPro" id="IPR036305">
    <property type="entry name" value="RGS_sf"/>
</dbReference>
<dbReference type="GO" id="GO:0019783">
    <property type="term" value="F:ubiquitin-like protein peptidase activity"/>
    <property type="evidence" value="ECO:0007669"/>
    <property type="project" value="UniProtKB-ARBA"/>
</dbReference>
<dbReference type="Gene3D" id="1.10.167.10">
    <property type="entry name" value="Regulator of G-protein Signalling 4, domain 2"/>
    <property type="match status" value="1"/>
</dbReference>
<dbReference type="Gene3D" id="3.40.395.10">
    <property type="entry name" value="Adenoviral Proteinase, Chain A"/>
    <property type="match status" value="1"/>
</dbReference>
<dbReference type="SUPFAM" id="SSF53335">
    <property type="entry name" value="S-adenosyl-L-methionine-dependent methyltransferases"/>
    <property type="match status" value="1"/>
</dbReference>
<dbReference type="SUPFAM" id="SSF54001">
    <property type="entry name" value="Cysteine proteinases"/>
    <property type="match status" value="1"/>
</dbReference>
<feature type="compositionally biased region" description="Basic and acidic residues" evidence="10">
    <location>
        <begin position="3183"/>
        <end position="3196"/>
    </location>
</feature>
<dbReference type="Gene3D" id="3.40.30.20">
    <property type="match status" value="2"/>
</dbReference>
<feature type="region of interest" description="Disordered" evidence="10">
    <location>
        <begin position="2551"/>
        <end position="2580"/>
    </location>
</feature>
<dbReference type="Proteomes" id="UP000045706">
    <property type="component" value="Unassembled WGS sequence"/>
</dbReference>
<dbReference type="Pfam" id="PF07976">
    <property type="entry name" value="Phe_hydrox_dim"/>
    <property type="match status" value="2"/>
</dbReference>
<dbReference type="SUPFAM" id="SSF48097">
    <property type="entry name" value="Regulator of G-protein signaling, RGS"/>
    <property type="match status" value="1"/>
</dbReference>
<feature type="compositionally biased region" description="Polar residues" evidence="10">
    <location>
        <begin position="875"/>
        <end position="891"/>
    </location>
</feature>
<dbReference type="GO" id="GO:0016709">
    <property type="term" value="F:oxidoreductase activity, acting on paired donors, with incorporation or reduction of molecular oxygen, NAD(P)H as one donor, and incorporation of one atom of oxygen"/>
    <property type="evidence" value="ECO:0007669"/>
    <property type="project" value="UniProtKB-ARBA"/>
</dbReference>
<dbReference type="SUPFAM" id="SSF51905">
    <property type="entry name" value="FAD/NAD(P)-binding domain"/>
    <property type="match status" value="2"/>
</dbReference>
<dbReference type="Gene3D" id="2.120.10.80">
    <property type="entry name" value="Kelch-type beta propeller"/>
    <property type="match status" value="1"/>
</dbReference>
<comment type="pathway">
    <text evidence="1">tRNA modification; wybutosine-tRNA(Phe) biosynthesis.</text>
</comment>
<dbReference type="CDD" id="cd02979">
    <property type="entry name" value="PHOX_C"/>
    <property type="match status" value="2"/>
</dbReference>
<accession>A0A0G4N7W5</accession>
<evidence type="ECO:0000256" key="4">
    <source>
        <dbReference type="ARBA" id="ARBA00022630"/>
    </source>
</evidence>
<feature type="compositionally biased region" description="Basic and acidic residues" evidence="10">
    <location>
        <begin position="2990"/>
        <end position="3000"/>
    </location>
</feature>
<dbReference type="GO" id="GO:0006508">
    <property type="term" value="P:proteolysis"/>
    <property type="evidence" value="ECO:0007669"/>
    <property type="project" value="UniProtKB-KW"/>
</dbReference>
<dbReference type="InterPro" id="IPR050641">
    <property type="entry name" value="RIFMO-like"/>
</dbReference>
<dbReference type="GO" id="GO:0071949">
    <property type="term" value="F:FAD binding"/>
    <property type="evidence" value="ECO:0007669"/>
    <property type="project" value="InterPro"/>
</dbReference>
<dbReference type="Gene3D" id="3.50.50.60">
    <property type="entry name" value="FAD/NAD(P)-binding domain"/>
    <property type="match status" value="2"/>
</dbReference>
<dbReference type="Pfam" id="PF01494">
    <property type="entry name" value="FAD_binding_3"/>
    <property type="match status" value="2"/>
</dbReference>
<name>A0A0G4N7W5_VERLO</name>
<dbReference type="EMBL" id="CVQI01032829">
    <property type="protein sequence ID" value="CRK42567.1"/>
    <property type="molecule type" value="Genomic_DNA"/>
</dbReference>
<feature type="domain" description="Ubiquitin-like protease family profile" evidence="11">
    <location>
        <begin position="3813"/>
        <end position="3985"/>
    </location>
</feature>
<feature type="compositionally biased region" description="Polar residues" evidence="10">
    <location>
        <begin position="3543"/>
        <end position="3580"/>
    </location>
</feature>
<dbReference type="InterPro" id="IPR002938">
    <property type="entry name" value="FAD-bd"/>
</dbReference>
<dbReference type="SUPFAM" id="SSF52833">
    <property type="entry name" value="Thioredoxin-like"/>
    <property type="match status" value="2"/>
</dbReference>
<feature type="compositionally biased region" description="Polar residues" evidence="10">
    <location>
        <begin position="3053"/>
        <end position="3071"/>
    </location>
</feature>
<keyword evidence="5" id="KW-0645">Protease</keyword>
<feature type="region of interest" description="Disordered" evidence="10">
    <location>
        <begin position="3414"/>
        <end position="3454"/>
    </location>
</feature>
<keyword evidence="8" id="KW-0560">Oxidoreductase</keyword>
<keyword evidence="4" id="KW-0285">Flavoprotein</keyword>
<protein>
    <recommendedName>
        <fullName evidence="11">Ubiquitin-like protease family profile domain-containing protein</fullName>
    </recommendedName>
</protein>
<dbReference type="GO" id="GO:0008234">
    <property type="term" value="F:cysteine-type peptidase activity"/>
    <property type="evidence" value="ECO:0007669"/>
    <property type="project" value="InterPro"/>
</dbReference>
<evidence type="ECO:0000256" key="9">
    <source>
        <dbReference type="SAM" id="Coils"/>
    </source>
</evidence>
<dbReference type="InterPro" id="IPR015915">
    <property type="entry name" value="Kelch-typ_b-propeller"/>
</dbReference>
<feature type="region of interest" description="Disordered" evidence="10">
    <location>
        <begin position="1599"/>
        <end position="1665"/>
    </location>
</feature>
<dbReference type="InterPro" id="IPR036249">
    <property type="entry name" value="Thioredoxin-like_sf"/>
</dbReference>
<feature type="compositionally biased region" description="Low complexity" evidence="10">
    <location>
        <begin position="1002"/>
        <end position="1011"/>
    </location>
</feature>
<dbReference type="InterPro" id="IPR038765">
    <property type="entry name" value="Papain-like_cys_pep_sf"/>
</dbReference>
<dbReference type="InterPro" id="IPR003653">
    <property type="entry name" value="Peptidase_C48_C"/>
</dbReference>
<feature type="region of interest" description="Disordered" evidence="10">
    <location>
        <begin position="1697"/>
        <end position="1726"/>
    </location>
</feature>
<feature type="region of interest" description="Disordered" evidence="10">
    <location>
        <begin position="1752"/>
        <end position="1783"/>
    </location>
</feature>
<feature type="compositionally biased region" description="Basic and acidic residues" evidence="10">
    <location>
        <begin position="3673"/>
        <end position="3684"/>
    </location>
</feature>
<dbReference type="Gene3D" id="3.30.9.10">
    <property type="entry name" value="D-Amino Acid Oxidase, subunit A, domain 2"/>
    <property type="match status" value="2"/>
</dbReference>
<evidence type="ECO:0000256" key="3">
    <source>
        <dbReference type="ARBA" id="ARBA00007801"/>
    </source>
</evidence>
<evidence type="ECO:0000256" key="7">
    <source>
        <dbReference type="ARBA" id="ARBA00022827"/>
    </source>
</evidence>
<keyword evidence="7" id="KW-0274">FAD</keyword>
<dbReference type="PRINTS" id="PR00420">
    <property type="entry name" value="RNGMNOXGNASE"/>
</dbReference>
<feature type="compositionally biased region" description="Low complexity" evidence="10">
    <location>
        <begin position="791"/>
        <end position="803"/>
    </location>
</feature>
<feature type="compositionally biased region" description="Basic and acidic residues" evidence="10">
    <location>
        <begin position="1634"/>
        <end position="1643"/>
    </location>
</feature>
<sequence length="4025" mass="445401">MTGASQDVPKYDIVIVGAGPVGLMLSTCLARWGYKIKHIDNRPEPTKTGRADGIQPRSLDLLRNMGLKTHIMAHKPARVFEVAFWDPVSKGDGIARTGTWASCPSFIDARYPFTTLLHQGLIERVFISDLAKNNVSIQRPWTISGFTSDVAQDSEYPVEVQLEHQDGGAQETVRAKYLFGGEGARSFIRDQLNIGIKHKDPIEHVWGVMDGVVRTDFPDIKMKCTIHSPHGSIMVIPREDNMVRLYIQIASSTDADWNPRKTATEADVQASAKRIFQPYHVEWDRVEWYSVYPIGQGIADRYTLDHRVFLGGDACHTHSPKAGQGMNTAFLDAQNLAWKIHLVEAGFAHRNLLATYETERKHVAEALLDFDNKYAKLFSQRPDAATEAQAASRNGQADAGDNDFIRAFKESCEFTSGYGVAYKSNALNWSPEHPAQSPLINPSGSKLRTGRLLINANVTRVVDANVVHLEQEVPMNGSFRIFVFAGKPSKTSRALSDFADGLQARNSFYATNQRSDIDMVSYHETHNPHSHFFTICTIFAATRSSIEIARDVPKLMARYRDHVYADDLWDRRVPEAKAAAHAKMGLDEEKGGVVVVRPDGYVGVVVGLAEGSGTVDALNELVLFREWTQQAYRRFVAAEHTSRFRATAPGPMSWTGHTMTQIIGKLSAVVSSLFGPVSHKSNTVEQRTTDHHTGNLMQAYIIPYAPREVNLPSRVRDRLLAQPCSPVPPRPSELDEAVTIVYELMNDSVLLPFIESLSPAHSETHMEEDYTDASRQGRSRLQLYHHEAMPASGANSRSASRSADLADREGLSDDNHSAASPSTEPMTPPTTPPTSEWTFNTSPGGFQRALTAHNNGWKKMGAKLGFNRKSRTSSRRINPTSSGPADSDQAMSDVQLPLDAADGMHWEEPHPGMRLSYQSKAGLAHMSEAAGTDGYQHVGGCEGGMAAKGQVPLLRVRPGSRRHVRARSRIRPSVTSGQPLTTLASQVTTVPVLNPGVTRKASSSSTTTSSTDMSACPMSDSDVDLTTAAESPINERGGQQIPSLIACDLRQPSVLQDCLSKVIGADTSDVSFLFVAEVSITYLETRAADEVIRWASTIGSAQFCLLEQLLPDGPEHPFAKTMMRHFSKMNTPLRSVSQYPTLADQHRRFESRGWATVKSWPLWEAWADDYFMTAAERNHLDNMEPFDEWEEFALFGSHYFVLQASNQPTGETSTLRPPQEQLSTLEKRRIAMRLDEPPKGVSLRRFGAAVQVAVPERPEHICHILGQGPGSRLSSLDVHSISEEVIPATSAGNGPSQRVCFTLTDLGSAGVMLAGGRASPTAPSKETWIYTTSSGRWYRSHDLPMPAFRHSAIRLGSSSLALVVGGKTDKHNVATACHVFNPKIGWRTCKLRGTCPAVFGATLIECPETDAAAYTGALIGGMHEDGTCNQSTFFWELHMDGSSDLSITFRRGADADPSLTEHHSSLHRFGANCLPTPDGCFILFGGVTAASQLPQDRDILVLKMGANGFNAVACLVDVDEKRSLRPFFIGSSVVYIGHHQYVILGGGATCYGFGGYWSRGTYSIVFDTANEMVGEPAAGKEAPLPVRYAHTNDIQYRNYAYSPGPTHEHLQVPDDYGRPRSLPPQHGVIPRPPSRHDRSDAYRTRSPSRSNHHKRHSHDRSPIDRARHAVDSTFTQTSSGLGVGLLGAVVGGLAAREASDAATRSRDKKDAAIGSYKGRTSETDRSRVVSTVVGAIVGGLGANAIEKRFENARERHRREQGAWERKWGSHDGRPRRGDSRGRVYVESGMAIPSLSSESERSPHRLPDPKSLYKRYLFLPNSKANLNMTGASRDVPKYDIVIVGAGPVGLMLSTCLARWGYKIKHIDNRPEPTKTGRADGIQPRSLDLLRNMGLKTHIMAHKPARVFEVAFWDPVSKGDGIARTGTWASCPSFIDARYPFTTLLHQGLIEQVFISDLTKNNVNIQRPWTISGFTSDVAQDPEYPVEVQLEHQDGGAQETVRAKYLFGGEGARSFIRNQLNIGIKHKDPIEHVWGVMDGVVRTDFPDIKMKCTIHSPHGSIMVIPRENNMVRLYIQIVSSTDADWNPRKTATEADVQASAKRIFQPYHVEWDRVEWYSVYPIGQGIADRYTLDHRVFLGGDACHTHSPKAGQGMNTAFLDAQNLAWKIHLVEAGFAHRNLLATYETERKHVAEALLDFDNKYAKLFSQRPDAATEAQAASRNGQADAGDNDFIRAFKESCEFTSGYGVAYKSNALNWSPEHPAQSPLINPSGSKLRTGRLLINANVTRVVDANVVHLEQEVPMNGSFRIFVFAGKPSKTSRALSDFADGLQARNSFYATNQRSDIDMVSYHETHNPHSHFFTICTIFAATRSSIEIARDVPKLMARYRDHVYADDLWDRRVPEAKAAAHAKMGLDEEKGGVVVVRPDGYVGVVVGLAEEPENLGRQRLIAQGFPLVDVRDVSTHWRPIKSNHARLLDPTSAIFPQRWKPYHNNPLLMYNPPEFACPDDPLRGCIIAKKDSWMLATRYDGYKAFKRRKAELARKEGTTHNYVPRSHASHRARATDPATSTPIANDRPKQHGGVASLAGKHQSCLVDEDIARSWERQQAGTLHAIPSATRKRKAETLEPDSVASAWEQSSLLRTASYARPDPGPRDHTSRFRATAPGPMSWTSHAMTEIIGKLSAVVSSLFGPVSHKSTAVEQRTTDYHTGNVALKKRRLSQRGDDGPSWIDEDARSRLWDRHIKCLHQGLSQATMCIKDQHAGDLDRRSAQRFSYRGDKFAHLKLENLVTLVMPITHASAVIEHLYSRDMLEQAKHYNKTPQARVRYRLERNGEDVSIDHAIRLLENLPSELVPILESWHVDDRLLRTVCNDLYALLAKRPIPSLVVNASPETLSLWERMARVPADEDVVMSDAPNTTVSPALLAIPGSFPEEDTNRVADAQPNLHTAEFAASRSAQSEMPLAPKDSLPTFHDVIPFDLIQAHFVDPQSADTYSEKGSSDAHHNRSMRSILKDKLRSTSSPNAARTSRHRSRDHNPDHSPYKARSSVGSAIVSPVSKRSTSRSPPSYITRLKSPNSMRMTATSSASLFTPTSPSRQNTGHYFVSAGGKEAEDVVDDDQTTQIAEGSNTNLVHREAYDDTLSDKEATHSTSIWLLSHRDIADGHRDTARYLRHHIDEQEGQVESDSADEKQEDREHDVLTRHGASINVHMQEGLRKYYRPSSPFSGSDLDKQLSGLQISDERQSALDEVALRRQVEEEEREFLAAVAAKAAAEAEKKRADAEKLLKTGGLPVIEHLYSRDMLEQAKHYNKTPQARVQYGLERNGEDLSIDHAVRLLENLPSELGPILNSWHVDDHLLKTVCNDLYALLAKRPIPSLVVNVSPEILSLWERMARVPADEDVVVSDAPNMTVPPAILAIPGSFPEEDTSRVADPQPKSRNDEFAASRSAQPEMPLASRDSLPTFHDVIPFDLIQAHLVDPQSADTYSEKGSSDVYHSRSMRTILKEKLRSTSSPNAARLSRHRPRDHDPDHSPYKSRSSVGSAIVSPVSKRSTSRSPPSYVTRLKSPNSMRVTATSSASLFTPASPSRQNTGHYFVSAGGKEAEDAVDVDQTAQIAEGSNTNFVHREADHDTLSDKEVTHSTSIGPLSHQDIADGHRNTASYLRHHIDEQEGQVESDSADEKQEDREHDVLTRHGASINVHMQEGLRKYYRPSSPFSGSDLDKKLSGLQISDERQSALDEVALRRQVEEEEREFLAAAAAKAAAEAEKKRADAEKLLKTGGLRPPHKPMVAPLSDDWLRKVEASITRQGASVARTFEGTELTPRDFARVVPPTEWLNDEIVNGTLLWLDRFINLAAGVSDARSANRKCLALSSFIWKRIQDAGPGSTGRALRRFGVSKANFGDLDTVLLPVCENSHWTLIVVRPKMRTIAHMDSLSVAGSASKLKRAQAWVKAVLEENFIEAEWRVVRHEAPRQTNGYDCGVHTITNGMCIALGLNAIDTYASDQMPLQRLRIAAMLLNGGFSKDFDLAGL</sequence>
<evidence type="ECO:0000256" key="6">
    <source>
        <dbReference type="ARBA" id="ARBA00022801"/>
    </source>
</evidence>
<evidence type="ECO:0000256" key="10">
    <source>
        <dbReference type="SAM" id="MobiDB-lite"/>
    </source>
</evidence>
<feature type="region of interest" description="Disordered" evidence="10">
    <location>
        <begin position="996"/>
        <end position="1018"/>
    </location>
</feature>
<evidence type="ECO:0000256" key="1">
    <source>
        <dbReference type="ARBA" id="ARBA00004797"/>
    </source>
</evidence>
<evidence type="ECO:0000313" key="13">
    <source>
        <dbReference type="Proteomes" id="UP000045706"/>
    </source>
</evidence>
<evidence type="ECO:0000256" key="2">
    <source>
        <dbReference type="ARBA" id="ARBA00005234"/>
    </source>
</evidence>
<comment type="similarity">
    <text evidence="3">Belongs to the PheA/TfdB FAD monooxygenase family.</text>
</comment>
<dbReference type="PANTHER" id="PTHR43004:SF7">
    <property type="entry name" value="P-HYDROXYBENZOATE-M-HYDROXYLASE"/>
    <property type="match status" value="1"/>
</dbReference>
<feature type="coiled-coil region" evidence="9">
    <location>
        <begin position="3251"/>
        <end position="3283"/>
    </location>
</feature>
<feature type="compositionally biased region" description="Basic and acidic residues" evidence="10">
    <location>
        <begin position="1697"/>
        <end position="1711"/>
    </location>
</feature>
<dbReference type="SUPFAM" id="SSF117281">
    <property type="entry name" value="Kelch motif"/>
    <property type="match status" value="1"/>
</dbReference>
<dbReference type="Pfam" id="PF13418">
    <property type="entry name" value="Beta-prop_TYW4"/>
    <property type="match status" value="1"/>
</dbReference>
<keyword evidence="6" id="KW-0378">Hydrolase</keyword>
<evidence type="ECO:0000256" key="5">
    <source>
        <dbReference type="ARBA" id="ARBA00022670"/>
    </source>
</evidence>
<feature type="region of interest" description="Disordered" evidence="10">
    <location>
        <begin position="3664"/>
        <end position="3684"/>
    </location>
</feature>
<evidence type="ECO:0000259" key="11">
    <source>
        <dbReference type="PROSITE" id="PS50600"/>
    </source>
</evidence>
<evidence type="ECO:0000313" key="12">
    <source>
        <dbReference type="EMBL" id="CRK42567.1"/>
    </source>
</evidence>
<reference evidence="13" key="1">
    <citation type="submission" date="2015-05" db="EMBL/GenBank/DDBJ databases">
        <authorList>
            <person name="Fogelqvist Johan"/>
        </authorList>
    </citation>
    <scope>NUCLEOTIDE SEQUENCE [LARGE SCALE GENOMIC DNA]</scope>
</reference>
<dbReference type="PANTHER" id="PTHR43004">
    <property type="entry name" value="TRK SYSTEM POTASSIUM UPTAKE PROTEIN"/>
    <property type="match status" value="1"/>
</dbReference>
<dbReference type="Gene3D" id="3.40.50.150">
    <property type="entry name" value="Vaccinia Virus protein VP39"/>
    <property type="match status" value="1"/>
</dbReference>
<feature type="region of interest" description="Disordered" evidence="10">
    <location>
        <begin position="3499"/>
        <end position="3580"/>
    </location>
</feature>
<feature type="region of interest" description="Disordered" evidence="10">
    <location>
        <begin position="789"/>
        <end position="891"/>
    </location>
</feature>
<feature type="region of interest" description="Disordered" evidence="10">
    <location>
        <begin position="3171"/>
        <end position="3201"/>
    </location>
</feature>
<feature type="compositionally biased region" description="Basic and acidic residues" evidence="10">
    <location>
        <begin position="1606"/>
        <end position="1618"/>
    </location>
</feature>
<evidence type="ECO:0000256" key="8">
    <source>
        <dbReference type="ARBA" id="ARBA00023002"/>
    </source>
</evidence>
<keyword evidence="9" id="KW-0175">Coiled coil</keyword>
<gene>
    <name evidence="12" type="ORF">BN1723_005370</name>
</gene>
<dbReference type="InterPro" id="IPR029063">
    <property type="entry name" value="SAM-dependent_MTases_sf"/>
</dbReference>
<dbReference type="InterPro" id="IPR038220">
    <property type="entry name" value="PHOX_C_sf"/>
</dbReference>
<dbReference type="InterPro" id="IPR036188">
    <property type="entry name" value="FAD/NAD-bd_sf"/>
</dbReference>
<feature type="compositionally biased region" description="Basic and acidic residues" evidence="10">
    <location>
        <begin position="804"/>
        <end position="816"/>
    </location>
</feature>
<dbReference type="InterPro" id="IPR012941">
    <property type="entry name" value="Phe_hydrox_C_dim_dom"/>
</dbReference>
<dbReference type="SUPFAM" id="SSF54373">
    <property type="entry name" value="FAD-linked reductases, C-terminal domain"/>
    <property type="match status" value="2"/>
</dbReference>
<comment type="similarity">
    <text evidence="2">Belongs to the peptidase C48 family.</text>
</comment>
<organism evidence="12 13">
    <name type="scientific">Verticillium longisporum</name>
    <name type="common">Verticillium dahliae var. longisporum</name>
    <dbReference type="NCBI Taxonomy" id="100787"/>
    <lineage>
        <taxon>Eukaryota</taxon>
        <taxon>Fungi</taxon>
        <taxon>Dikarya</taxon>
        <taxon>Ascomycota</taxon>
        <taxon>Pezizomycotina</taxon>
        <taxon>Sordariomycetes</taxon>
        <taxon>Hypocreomycetidae</taxon>
        <taxon>Glomerellales</taxon>
        <taxon>Plectosphaerellaceae</taxon>
        <taxon>Verticillium</taxon>
    </lineage>
</organism>
<dbReference type="Pfam" id="PF02902">
    <property type="entry name" value="Peptidase_C48"/>
    <property type="match status" value="1"/>
</dbReference>
<feature type="region of interest" description="Disordered" evidence="10">
    <location>
        <begin position="2987"/>
        <end position="3071"/>
    </location>
</feature>
<dbReference type="UniPathway" id="UPA00375"/>
<proteinExistence type="inferred from homology"/>
<dbReference type="InterPro" id="IPR044926">
    <property type="entry name" value="RGS_subdomain_2"/>
</dbReference>
<dbReference type="PROSITE" id="PS50600">
    <property type="entry name" value="ULP_PROTEASE"/>
    <property type="match status" value="1"/>
</dbReference>
<feature type="coiled-coil region" evidence="9">
    <location>
        <begin position="3741"/>
        <end position="3773"/>
    </location>
</feature>